<dbReference type="Pfam" id="PF04966">
    <property type="entry name" value="OprB"/>
    <property type="match status" value="1"/>
</dbReference>
<evidence type="ECO:0000256" key="3">
    <source>
        <dbReference type="SAM" id="MobiDB-lite"/>
    </source>
</evidence>
<dbReference type="GO" id="GO:0008643">
    <property type="term" value="P:carbohydrate transport"/>
    <property type="evidence" value="ECO:0007669"/>
    <property type="project" value="InterPro"/>
</dbReference>
<feature type="compositionally biased region" description="Low complexity" evidence="3">
    <location>
        <begin position="17"/>
        <end position="37"/>
    </location>
</feature>
<dbReference type="EMBL" id="QLIN01000003">
    <property type="protein sequence ID" value="RAI70864.1"/>
    <property type="molecule type" value="Genomic_DNA"/>
</dbReference>
<protein>
    <submittedName>
        <fullName evidence="4">Porin</fullName>
    </submittedName>
</protein>
<accession>A0A327N9H7</accession>
<dbReference type="PANTHER" id="PTHR37944">
    <property type="entry name" value="PORIN B"/>
    <property type="match status" value="1"/>
</dbReference>
<gene>
    <name evidence="4" type="ORF">DOZ80_10370</name>
</gene>
<evidence type="ECO:0000313" key="5">
    <source>
        <dbReference type="Proteomes" id="UP000249493"/>
    </source>
</evidence>
<dbReference type="InterPro" id="IPR007049">
    <property type="entry name" value="Carb-sel_porin_OprB"/>
</dbReference>
<comment type="caution">
    <text evidence="4">The sequence shown here is derived from an EMBL/GenBank/DDBJ whole genome shotgun (WGS) entry which is preliminary data.</text>
</comment>
<evidence type="ECO:0000256" key="2">
    <source>
        <dbReference type="RuleBase" id="RU363072"/>
    </source>
</evidence>
<sequence length="462" mass="51139">MCSLWSGILHAGQNQTSSPSPSASQSSTFKSSSNPSPTAAYTAEGGSQWMFGDWGGLRTELEQKGYALSMSYRNDAATNLSGGHNKDKTLEYADQFAFTLNMDLDKIAGIKDAHLVTILSDRNGKDLTAERLIDTRQGQLGSSQEVFGRGNVTRLTQFMFRQKLLDGRLEYSVGRFGPDAFGQFPCDFQNLIFCASSPGNWHGDDWYNFPISQWGASTKLNFASEWAFQVGVFEQNPTLLENRNHFKVSTSGREGVIIPAELIWFPKQALFGLPAEYRIGGFYNTSNATDLYEGADGQPQPLTPNGEFEEHSHRTGWWYVARQTVATINNDPKRNIEVFNQGFWNDRATGYVARHYNLGVTINGPFDARQGDAIGIAVGGLSVANAVSKRQRLVNEINNVSDYDDPRFLPVQGDEYSAEIYYGAKITNWLTLRPNLQYIVHPGGVNQVDSALVGGLMVRASL</sequence>
<dbReference type="InterPro" id="IPR038673">
    <property type="entry name" value="OprB_sf"/>
</dbReference>
<reference evidence="4 5" key="1">
    <citation type="submission" date="2018-06" db="EMBL/GenBank/DDBJ databases">
        <authorList>
            <person name="Zhirakovskaya E."/>
        </authorList>
    </citation>
    <scope>NUCLEOTIDE SEQUENCE [LARGE SCALE GENOMIC DNA]</scope>
    <source>
        <strain evidence="4 5">LY3</strain>
    </source>
</reference>
<comment type="similarity">
    <text evidence="1 2">Belongs to the OprB family.</text>
</comment>
<dbReference type="InterPro" id="IPR052932">
    <property type="entry name" value="OprB_Porin"/>
</dbReference>
<dbReference type="GO" id="GO:0015288">
    <property type="term" value="F:porin activity"/>
    <property type="evidence" value="ECO:0007669"/>
    <property type="project" value="InterPro"/>
</dbReference>
<feature type="region of interest" description="Disordered" evidence="3">
    <location>
        <begin position="12"/>
        <end position="41"/>
    </location>
</feature>
<dbReference type="Gene3D" id="2.40.160.180">
    <property type="entry name" value="Carbohydrate-selective porin OprB"/>
    <property type="match status" value="1"/>
</dbReference>
<dbReference type="GO" id="GO:0016020">
    <property type="term" value="C:membrane"/>
    <property type="evidence" value="ECO:0007669"/>
    <property type="project" value="InterPro"/>
</dbReference>
<proteinExistence type="inferred from homology"/>
<name>A0A327N9H7_PSEFL</name>
<evidence type="ECO:0000256" key="1">
    <source>
        <dbReference type="ARBA" id="ARBA00008769"/>
    </source>
</evidence>
<dbReference type="PANTHER" id="PTHR37944:SF1">
    <property type="entry name" value="PORIN B"/>
    <property type="match status" value="1"/>
</dbReference>
<organism evidence="4 5">
    <name type="scientific">Pseudomonas fluorescens</name>
    <dbReference type="NCBI Taxonomy" id="294"/>
    <lineage>
        <taxon>Bacteria</taxon>
        <taxon>Pseudomonadati</taxon>
        <taxon>Pseudomonadota</taxon>
        <taxon>Gammaproteobacteria</taxon>
        <taxon>Pseudomonadales</taxon>
        <taxon>Pseudomonadaceae</taxon>
        <taxon>Pseudomonas</taxon>
    </lineage>
</organism>
<dbReference type="AlphaFoldDB" id="A0A327N9H7"/>
<dbReference type="Proteomes" id="UP000249493">
    <property type="component" value="Unassembled WGS sequence"/>
</dbReference>
<evidence type="ECO:0000313" key="4">
    <source>
        <dbReference type="EMBL" id="RAI70864.1"/>
    </source>
</evidence>